<evidence type="ECO:0000256" key="1">
    <source>
        <dbReference type="PROSITE-ProRule" id="PRU00152"/>
    </source>
</evidence>
<protein>
    <recommendedName>
        <fullName evidence="3">PLAT domain-containing protein</fullName>
    </recommendedName>
</protein>
<accession>A0AA89BX57</accession>
<dbReference type="PANTHER" id="PTHR31718:SF60">
    <property type="entry name" value="LIPOXYGENASE HOMOLOGY DOMAIN-CONTAINING PROTEIN 1"/>
    <property type="match status" value="1"/>
</dbReference>
<dbReference type="Gene3D" id="2.40.180.10">
    <property type="entry name" value="Catalase core domain"/>
    <property type="match status" value="1"/>
</dbReference>
<dbReference type="PANTHER" id="PTHR31718">
    <property type="entry name" value="PLAT DOMAIN-CONTAINING PROTEIN"/>
    <property type="match status" value="1"/>
</dbReference>
<evidence type="ECO:0000256" key="2">
    <source>
        <dbReference type="SAM" id="MobiDB-lite"/>
    </source>
</evidence>
<feature type="compositionally biased region" description="Basic and acidic residues" evidence="2">
    <location>
        <begin position="161"/>
        <end position="178"/>
    </location>
</feature>
<dbReference type="CDD" id="cd00113">
    <property type="entry name" value="PLAT"/>
    <property type="match status" value="1"/>
</dbReference>
<comment type="caution">
    <text evidence="4">The sequence shown here is derived from an EMBL/GenBank/DDBJ whole genome shotgun (WGS) entry which is preliminary data.</text>
</comment>
<dbReference type="Pfam" id="PF01477">
    <property type="entry name" value="PLAT"/>
    <property type="match status" value="1"/>
</dbReference>
<dbReference type="AlphaFoldDB" id="A0AA89BX57"/>
<dbReference type="SMART" id="SM00308">
    <property type="entry name" value="LH2"/>
    <property type="match status" value="1"/>
</dbReference>
<dbReference type="InterPro" id="IPR036392">
    <property type="entry name" value="PLAT/LH2_dom_sf"/>
</dbReference>
<feature type="domain" description="PLAT" evidence="3">
    <location>
        <begin position="6"/>
        <end position="124"/>
    </location>
</feature>
<dbReference type="PROSITE" id="PS50095">
    <property type="entry name" value="PLAT"/>
    <property type="match status" value="1"/>
</dbReference>
<evidence type="ECO:0000259" key="3">
    <source>
        <dbReference type="PROSITE" id="PS50095"/>
    </source>
</evidence>
<gene>
    <name evidence="4" type="ORF">FSP39_009132</name>
</gene>
<evidence type="ECO:0000313" key="4">
    <source>
        <dbReference type="EMBL" id="KAK3099754.1"/>
    </source>
</evidence>
<keyword evidence="5" id="KW-1185">Reference proteome</keyword>
<dbReference type="InterPro" id="IPR001024">
    <property type="entry name" value="PLAT/LH2_dom"/>
</dbReference>
<feature type="region of interest" description="Disordered" evidence="2">
    <location>
        <begin position="150"/>
        <end position="178"/>
    </location>
</feature>
<comment type="caution">
    <text evidence="1">Lacks conserved residue(s) required for the propagation of feature annotation.</text>
</comment>
<reference evidence="4" key="1">
    <citation type="submission" date="2019-08" db="EMBL/GenBank/DDBJ databases">
        <title>The improved chromosome-level genome for the pearl oyster Pinctada fucata martensii using PacBio sequencing and Hi-C.</title>
        <authorList>
            <person name="Zheng Z."/>
        </authorList>
    </citation>
    <scope>NUCLEOTIDE SEQUENCE</scope>
    <source>
        <strain evidence="4">ZZ-2019</strain>
        <tissue evidence="4">Adductor muscle</tissue>
    </source>
</reference>
<organism evidence="4 5">
    <name type="scientific">Pinctada imbricata</name>
    <name type="common">Atlantic pearl-oyster</name>
    <name type="synonym">Pinctada martensii</name>
    <dbReference type="NCBI Taxonomy" id="66713"/>
    <lineage>
        <taxon>Eukaryota</taxon>
        <taxon>Metazoa</taxon>
        <taxon>Spiralia</taxon>
        <taxon>Lophotrochozoa</taxon>
        <taxon>Mollusca</taxon>
        <taxon>Bivalvia</taxon>
        <taxon>Autobranchia</taxon>
        <taxon>Pteriomorphia</taxon>
        <taxon>Pterioida</taxon>
        <taxon>Pterioidea</taxon>
        <taxon>Pteriidae</taxon>
        <taxon>Pinctada</taxon>
    </lineage>
</organism>
<evidence type="ECO:0000313" key="5">
    <source>
        <dbReference type="Proteomes" id="UP001186944"/>
    </source>
</evidence>
<dbReference type="SUPFAM" id="SSF49723">
    <property type="entry name" value="Lipase/lipooxygenase domain (PLAT/LH2 domain)"/>
    <property type="match status" value="1"/>
</dbReference>
<name>A0AA89BX57_PINIB</name>
<sequence length="178" mass="20787">MLASSEVYKITVKTGDRKRAGTDANVTIVLRDCKGNSTKEAKLDNFLRDDFERGRTDKFTVKDKTKLDEVHFIELCRDDAGLFSDWYVDHVTVTIKSSDQDFVFPIYRWIRPNFKYRIVHLDTFLPQEDPHQEQRQIELEEKKNVYEYEQKITDGPSQQCMRDEQGERKAGGGREGEG</sequence>
<proteinExistence type="predicted"/>
<dbReference type="EMBL" id="VSWD01000006">
    <property type="protein sequence ID" value="KAK3099754.1"/>
    <property type="molecule type" value="Genomic_DNA"/>
</dbReference>
<dbReference type="Proteomes" id="UP001186944">
    <property type="component" value="Unassembled WGS sequence"/>
</dbReference>